<accession>J7S651</accession>
<dbReference type="Pfam" id="PF09774">
    <property type="entry name" value="MIX23"/>
    <property type="match status" value="1"/>
</dbReference>
<protein>
    <submittedName>
        <fullName evidence="2">Uncharacterized protein</fullName>
    </submittedName>
</protein>
<proteinExistence type="inferred from homology"/>
<dbReference type="PANTHER" id="PTHR31905:SF2">
    <property type="entry name" value="PROTEIN MIX23"/>
    <property type="match status" value="1"/>
</dbReference>
<organism evidence="2 3">
    <name type="scientific">Huiozyma naganishii (strain ATCC MYA-139 / BCRC 22969 / CBS 8797 / KCTC 17520 / NBRC 10181 / NCYC 3082 / Yp74L-3)</name>
    <name type="common">Yeast</name>
    <name type="synonym">Kazachstania naganishii</name>
    <dbReference type="NCBI Taxonomy" id="1071383"/>
    <lineage>
        <taxon>Eukaryota</taxon>
        <taxon>Fungi</taxon>
        <taxon>Dikarya</taxon>
        <taxon>Ascomycota</taxon>
        <taxon>Saccharomycotina</taxon>
        <taxon>Saccharomycetes</taxon>
        <taxon>Saccharomycetales</taxon>
        <taxon>Saccharomycetaceae</taxon>
        <taxon>Huiozyma</taxon>
    </lineage>
</organism>
<dbReference type="OMA" id="QFCFNER"/>
<name>J7S651_HUIN7</name>
<dbReference type="GeneID" id="34525211"/>
<dbReference type="eggNOG" id="ENOG502S17Q">
    <property type="taxonomic scope" value="Eukaryota"/>
</dbReference>
<dbReference type="AlphaFoldDB" id="J7S651"/>
<dbReference type="HOGENOM" id="CLU_118733_0_0_1"/>
<dbReference type="KEGG" id="kng:KNAG_0C04290"/>
<gene>
    <name evidence="2" type="primary">KNAG0C04290</name>
    <name evidence="2" type="ordered locus">KNAG_0C04290</name>
</gene>
<dbReference type="OrthoDB" id="5593818at2759"/>
<reference evidence="3" key="2">
    <citation type="submission" date="2012-08" db="EMBL/GenBank/DDBJ databases">
        <title>Genome sequence of Kazachstania naganishii.</title>
        <authorList>
            <person name="Gordon J.L."/>
            <person name="Armisen D."/>
            <person name="Proux-Wera E."/>
            <person name="OhEigeartaigh S.S."/>
            <person name="Byrne K.P."/>
            <person name="Wolfe K.H."/>
        </authorList>
    </citation>
    <scope>NUCLEOTIDE SEQUENCE [LARGE SCALE GENOMIC DNA]</scope>
    <source>
        <strain evidence="3">ATCC MYA-139 / BCRC 22969 / CBS 8797 / CCRC 22969 / KCTC 17520 / NBRC 10181 / NCYC 3082</strain>
    </source>
</reference>
<evidence type="ECO:0000313" key="2">
    <source>
        <dbReference type="EMBL" id="CCK69531.1"/>
    </source>
</evidence>
<comment type="similarity">
    <text evidence="1">Belongs to the MIX23 family.</text>
</comment>
<dbReference type="InterPro" id="IPR016805">
    <property type="entry name" value="MIX23_fungal"/>
</dbReference>
<dbReference type="Proteomes" id="UP000006310">
    <property type="component" value="Chromosome 3"/>
</dbReference>
<sequence>MGREDSITIRAPSPGLIDADDDNLKFSNGDNSVSEITLTRKVCIESTLVDSFLQTLRHISDDKIKQRLNSYNKQTVTNSDKLQNCNTFVQNELFPNWEARSKAITFCQRQADELKAELDVKYAESSNAKTVAVDARLDPYGERDLLDEQESKYSSWSRLNDWVKNSLIVESILQNTSDHTLKRQCDASEDYLEKFKALNKSLTK</sequence>
<evidence type="ECO:0000256" key="1">
    <source>
        <dbReference type="ARBA" id="ARBA00024204"/>
    </source>
</evidence>
<dbReference type="EMBL" id="HE978316">
    <property type="protein sequence ID" value="CCK69531.1"/>
    <property type="molecule type" value="Genomic_DNA"/>
</dbReference>
<dbReference type="GO" id="GO:1903955">
    <property type="term" value="P:positive regulation of protein targeting to mitochondrion"/>
    <property type="evidence" value="ECO:0007669"/>
    <property type="project" value="EnsemblFungi"/>
</dbReference>
<dbReference type="PANTHER" id="PTHR31905">
    <property type="entry name" value="COILED-COIL DOMAIN-CONTAINING PROTEIN 58"/>
    <property type="match status" value="1"/>
</dbReference>
<keyword evidence="3" id="KW-1185">Reference proteome</keyword>
<dbReference type="RefSeq" id="XP_022463777.1">
    <property type="nucleotide sequence ID" value="XM_022607153.1"/>
</dbReference>
<dbReference type="GO" id="GO:0005758">
    <property type="term" value="C:mitochondrial intermembrane space"/>
    <property type="evidence" value="ECO:0007669"/>
    <property type="project" value="EnsemblFungi"/>
</dbReference>
<evidence type="ECO:0000313" key="3">
    <source>
        <dbReference type="Proteomes" id="UP000006310"/>
    </source>
</evidence>
<reference evidence="2 3" key="1">
    <citation type="journal article" date="2011" name="Proc. Natl. Acad. Sci. U.S.A.">
        <title>Evolutionary erosion of yeast sex chromosomes by mating-type switching accidents.</title>
        <authorList>
            <person name="Gordon J.L."/>
            <person name="Armisen D."/>
            <person name="Proux-Wera E."/>
            <person name="Oheigeartaigh S.S."/>
            <person name="Byrne K.P."/>
            <person name="Wolfe K.H."/>
        </authorList>
    </citation>
    <scope>NUCLEOTIDE SEQUENCE [LARGE SCALE GENOMIC DNA]</scope>
    <source>
        <strain evidence="3">ATCC MYA-139 / BCRC 22969 / CBS 8797 / CCRC 22969 / KCTC 17520 / NBRC 10181 / NCYC 3082</strain>
    </source>
</reference>
<dbReference type="InterPro" id="IPR019171">
    <property type="entry name" value="MIX23"/>
</dbReference>
<dbReference type="PIRSF" id="PIRSF022603">
    <property type="entry name" value="UCP022603"/>
    <property type="match status" value="1"/>
</dbReference>